<comment type="pathway">
    <text evidence="2 11">Cofactor biosynthesis; NAD(+) biosynthesis; iminoaspartate from L-aspartate (oxidase route): step 1/1.</text>
</comment>
<dbReference type="InterPro" id="IPR027477">
    <property type="entry name" value="Succ_DH/fumarate_Rdtase_cat_sf"/>
</dbReference>
<dbReference type="Gene3D" id="3.50.50.60">
    <property type="entry name" value="FAD/NAD(P)-binding domain"/>
    <property type="match status" value="1"/>
</dbReference>
<evidence type="ECO:0000256" key="9">
    <source>
        <dbReference type="ARBA" id="ARBA00048305"/>
    </source>
</evidence>
<comment type="catalytic activity">
    <reaction evidence="9">
        <text>L-aspartate + O2 = iminosuccinate + H2O2</text>
        <dbReference type="Rhea" id="RHEA:25876"/>
        <dbReference type="ChEBI" id="CHEBI:15379"/>
        <dbReference type="ChEBI" id="CHEBI:16240"/>
        <dbReference type="ChEBI" id="CHEBI:29991"/>
        <dbReference type="ChEBI" id="CHEBI:77875"/>
        <dbReference type="EC" id="1.4.3.16"/>
    </reaction>
    <physiologicalReaction direction="left-to-right" evidence="9">
        <dbReference type="Rhea" id="RHEA:25877"/>
    </physiologicalReaction>
</comment>
<dbReference type="InterPro" id="IPR003953">
    <property type="entry name" value="FAD-dep_OxRdtase_2_FAD-bd"/>
</dbReference>
<dbReference type="EMBL" id="LYBW01000063">
    <property type="protein sequence ID" value="ODR88837.1"/>
    <property type="molecule type" value="Genomic_DNA"/>
</dbReference>
<dbReference type="FunFam" id="3.90.700.10:FF:000002">
    <property type="entry name" value="L-aspartate oxidase"/>
    <property type="match status" value="1"/>
</dbReference>
<dbReference type="AlphaFoldDB" id="A0A1E3V5Z1"/>
<keyword evidence="6 11" id="KW-0662">Pyridine nucleotide biosynthesis</keyword>
<evidence type="ECO:0000256" key="2">
    <source>
        <dbReference type="ARBA" id="ARBA00004950"/>
    </source>
</evidence>
<evidence type="ECO:0000313" key="15">
    <source>
        <dbReference type="EMBL" id="ODR88837.1"/>
    </source>
</evidence>
<comment type="subcellular location">
    <subcellularLocation>
        <location evidence="11">Cytoplasm</location>
    </subcellularLocation>
</comment>
<evidence type="ECO:0000256" key="4">
    <source>
        <dbReference type="ARBA" id="ARBA00012173"/>
    </source>
</evidence>
<gene>
    <name evidence="15" type="ORF">A8M32_23890</name>
</gene>
<keyword evidence="12" id="KW-0812">Transmembrane</keyword>
<dbReference type="InterPro" id="IPR015939">
    <property type="entry name" value="Fum_Rdtase/Succ_DH_flav-like_C"/>
</dbReference>
<evidence type="ECO:0000256" key="5">
    <source>
        <dbReference type="ARBA" id="ARBA00022630"/>
    </source>
</evidence>
<evidence type="ECO:0000259" key="14">
    <source>
        <dbReference type="Pfam" id="PF02910"/>
    </source>
</evidence>
<dbReference type="GO" id="GO:0005737">
    <property type="term" value="C:cytoplasm"/>
    <property type="evidence" value="ECO:0007669"/>
    <property type="project" value="UniProtKB-SubCell"/>
</dbReference>
<comment type="caution">
    <text evidence="15">The sequence shown here is derived from an EMBL/GenBank/DDBJ whole genome shotgun (WGS) entry which is preliminary data.</text>
</comment>
<evidence type="ECO:0000256" key="8">
    <source>
        <dbReference type="ARBA" id="ARBA00023002"/>
    </source>
</evidence>
<name>A0A1E3V5Z1_9HYPH</name>
<organism evidence="15 16">
    <name type="scientific">Sinorhizobium alkalisoli</name>
    <dbReference type="NCBI Taxonomy" id="1752398"/>
    <lineage>
        <taxon>Bacteria</taxon>
        <taxon>Pseudomonadati</taxon>
        <taxon>Pseudomonadota</taxon>
        <taxon>Alphaproteobacteria</taxon>
        <taxon>Hyphomicrobiales</taxon>
        <taxon>Rhizobiaceae</taxon>
        <taxon>Sinorhizobium/Ensifer group</taxon>
        <taxon>Sinorhizobium</taxon>
    </lineage>
</organism>
<evidence type="ECO:0000256" key="12">
    <source>
        <dbReference type="SAM" id="Phobius"/>
    </source>
</evidence>
<feature type="transmembrane region" description="Helical" evidence="12">
    <location>
        <begin position="12"/>
        <end position="30"/>
    </location>
</feature>
<dbReference type="PRINTS" id="PR00368">
    <property type="entry name" value="FADPNR"/>
</dbReference>
<dbReference type="EC" id="1.4.3.16" evidence="4 10"/>
<keyword evidence="8 11" id="KW-0560">Oxidoreductase</keyword>
<evidence type="ECO:0000256" key="10">
    <source>
        <dbReference type="NCBIfam" id="TIGR00551"/>
    </source>
</evidence>
<dbReference type="PANTHER" id="PTHR42716:SF2">
    <property type="entry name" value="L-ASPARTATE OXIDASE, CHLOROPLASTIC"/>
    <property type="match status" value="1"/>
</dbReference>
<comment type="function">
    <text evidence="11">Catalyzes the oxidation of L-aspartate to iminoaspartate.</text>
</comment>
<dbReference type="Gene3D" id="1.20.58.100">
    <property type="entry name" value="Fumarate reductase/succinate dehydrogenase flavoprotein-like, C-terminal domain"/>
    <property type="match status" value="1"/>
</dbReference>
<evidence type="ECO:0000256" key="7">
    <source>
        <dbReference type="ARBA" id="ARBA00022827"/>
    </source>
</evidence>
<sequence>MTRGLLHHLSGRVVIVGSGLAGLAAALTLAPEPVVLVTRAGLGAESSSGWAQGGIAAGIGEGDSTALHVADTLAAGDGLCDPDAVAAILGDAKTAIAALERFGVRFDRGPDGAFAFGLEAAHSRRRILHVEGDGSGAAIMRALVERVRKTPSIEVLERLEARRLLVSNNRLRGLACAGPAGTLILPTNRVILATGGLGGLYAATTNPSGNHGQGIMLAARAGAILSDMEFVQFHPTALDSPRRPLALVSEAVRGEGAILLNERRERFLSATPGAELAPRDVVARAIGAEIARGGRVFVDARKALGERFAARFPLIAALCQEAGIDPAHDLIPVRPAVHYHMGGVATDLKGRSSVEGLWVAGEAACTGLHGANRLASNSLLEATVMGMRAANDIAGISAGPIATASVHNMPPEAELSAVREIATRDLSVVRDAAGLERAIGALLPLVQSGGPSADPALVALAVAIFGRLREESRGAHARSDFRQTNPEPVRRQMTFDQVIEASRHFATRPLARTA</sequence>
<dbReference type="NCBIfam" id="TIGR00551">
    <property type="entry name" value="nadB"/>
    <property type="match status" value="1"/>
</dbReference>
<feature type="domain" description="FAD-dependent oxidoreductase 2 FAD-binding" evidence="13">
    <location>
        <begin position="13"/>
        <end position="379"/>
    </location>
</feature>
<dbReference type="RefSeq" id="WP_069460912.1">
    <property type="nucleotide sequence ID" value="NZ_LYBW01000063.1"/>
</dbReference>
<keyword evidence="12" id="KW-1133">Transmembrane helix</keyword>
<feature type="domain" description="Fumarate reductase/succinate dehydrogenase flavoprotein-like C-terminal" evidence="14">
    <location>
        <begin position="458"/>
        <end position="487"/>
    </location>
</feature>
<dbReference type="Proteomes" id="UP000094342">
    <property type="component" value="Unassembled WGS sequence"/>
</dbReference>
<evidence type="ECO:0000313" key="16">
    <source>
        <dbReference type="Proteomes" id="UP000094342"/>
    </source>
</evidence>
<dbReference type="InterPro" id="IPR036188">
    <property type="entry name" value="FAD/NAD-bd_sf"/>
</dbReference>
<keyword evidence="5 11" id="KW-0285">Flavoprotein</keyword>
<dbReference type="SUPFAM" id="SSF56425">
    <property type="entry name" value="Succinate dehydrogenase/fumarate reductase flavoprotein, catalytic domain"/>
    <property type="match status" value="1"/>
</dbReference>
<evidence type="ECO:0000256" key="1">
    <source>
        <dbReference type="ARBA" id="ARBA00001974"/>
    </source>
</evidence>
<evidence type="ECO:0000259" key="13">
    <source>
        <dbReference type="Pfam" id="PF00890"/>
    </source>
</evidence>
<dbReference type="Pfam" id="PF00890">
    <property type="entry name" value="FAD_binding_2"/>
    <property type="match status" value="1"/>
</dbReference>
<reference evidence="16" key="1">
    <citation type="submission" date="2016-05" db="EMBL/GenBank/DDBJ databases">
        <authorList>
            <person name="Li Y."/>
        </authorList>
    </citation>
    <scope>NUCLEOTIDE SEQUENCE [LARGE SCALE GENOMIC DNA]</scope>
    <source>
        <strain evidence="16">YIC4027</strain>
    </source>
</reference>
<dbReference type="SUPFAM" id="SSF51905">
    <property type="entry name" value="FAD/NAD(P)-binding domain"/>
    <property type="match status" value="1"/>
</dbReference>
<protein>
    <recommendedName>
        <fullName evidence="4 10">L-aspartate oxidase</fullName>
        <ecNumber evidence="4 10">1.4.3.16</ecNumber>
    </recommendedName>
</protein>
<dbReference type="InterPro" id="IPR037099">
    <property type="entry name" value="Fum_R/Succ_DH_flav-like_C_sf"/>
</dbReference>
<dbReference type="Pfam" id="PF02910">
    <property type="entry name" value="Succ_DH_flav_C"/>
    <property type="match status" value="1"/>
</dbReference>
<accession>A0A1E3V5Z1</accession>
<comment type="similarity">
    <text evidence="3 11">Belongs to the FAD-dependent oxidoreductase 2 family. NadB subfamily.</text>
</comment>
<keyword evidence="16" id="KW-1185">Reference proteome</keyword>
<dbReference type="NCBIfam" id="NF005701">
    <property type="entry name" value="PRK07512.1"/>
    <property type="match status" value="1"/>
</dbReference>
<dbReference type="SUPFAM" id="SSF46977">
    <property type="entry name" value="Succinate dehydrogenase/fumarate reductase flavoprotein C-terminal domain"/>
    <property type="match status" value="1"/>
</dbReference>
<proteinExistence type="inferred from homology"/>
<dbReference type="GO" id="GO:0008734">
    <property type="term" value="F:L-aspartate oxidase activity"/>
    <property type="evidence" value="ECO:0007669"/>
    <property type="project" value="UniProtKB-UniRule"/>
</dbReference>
<evidence type="ECO:0000256" key="11">
    <source>
        <dbReference type="RuleBase" id="RU362049"/>
    </source>
</evidence>
<dbReference type="STRING" id="1752398.A8M32_23890"/>
<dbReference type="Gene3D" id="3.90.700.10">
    <property type="entry name" value="Succinate dehydrogenase/fumarate reductase flavoprotein, catalytic domain"/>
    <property type="match status" value="1"/>
</dbReference>
<evidence type="ECO:0000256" key="6">
    <source>
        <dbReference type="ARBA" id="ARBA00022642"/>
    </source>
</evidence>
<dbReference type="OrthoDB" id="9806724at2"/>
<dbReference type="InterPro" id="IPR005288">
    <property type="entry name" value="NadB"/>
</dbReference>
<dbReference type="UniPathway" id="UPA00253">
    <property type="reaction ID" value="UER00326"/>
</dbReference>
<dbReference type="PANTHER" id="PTHR42716">
    <property type="entry name" value="L-ASPARTATE OXIDASE"/>
    <property type="match status" value="1"/>
</dbReference>
<comment type="cofactor">
    <cofactor evidence="1 11">
        <name>FAD</name>
        <dbReference type="ChEBI" id="CHEBI:57692"/>
    </cofactor>
</comment>
<evidence type="ECO:0000256" key="3">
    <source>
        <dbReference type="ARBA" id="ARBA00008562"/>
    </source>
</evidence>
<keyword evidence="12" id="KW-0472">Membrane</keyword>
<dbReference type="GO" id="GO:0034628">
    <property type="term" value="P:'de novo' NAD+ biosynthetic process from L-aspartate"/>
    <property type="evidence" value="ECO:0007669"/>
    <property type="project" value="TreeGrafter"/>
</dbReference>
<keyword evidence="7 11" id="KW-0274">FAD</keyword>